<keyword evidence="1" id="KW-0472">Membrane</keyword>
<accession>A0A4U5N8P9</accession>
<organism evidence="2">
    <name type="scientific">Populus alba</name>
    <name type="common">White poplar</name>
    <dbReference type="NCBI Taxonomy" id="43335"/>
    <lineage>
        <taxon>Eukaryota</taxon>
        <taxon>Viridiplantae</taxon>
        <taxon>Streptophyta</taxon>
        <taxon>Embryophyta</taxon>
        <taxon>Tracheophyta</taxon>
        <taxon>Spermatophyta</taxon>
        <taxon>Magnoliopsida</taxon>
        <taxon>eudicotyledons</taxon>
        <taxon>Gunneridae</taxon>
        <taxon>Pentapetalae</taxon>
        <taxon>rosids</taxon>
        <taxon>fabids</taxon>
        <taxon>Malpighiales</taxon>
        <taxon>Salicaceae</taxon>
        <taxon>Saliceae</taxon>
        <taxon>Populus</taxon>
    </lineage>
</organism>
<sequence length="141" mass="15874">MDKEKERYHFAHTAKLTGLKLIACRFLKAKHQEFTFKINNLFVNFSVVLALITFNSSSLFSIVTTDDRVILMEGARTEMGHLWRIWMAGKLDSGIKHMGFGGKLTVPRLSISLFFSLGSLVRLASLKGFRGTLNKTFSLAS</sequence>
<comment type="caution">
    <text evidence="2">The sequence shown here is derived from an EMBL/GenBank/DDBJ whole genome shotgun (WGS) entry which is preliminary data.</text>
</comment>
<reference evidence="2" key="1">
    <citation type="submission" date="2018-10" db="EMBL/GenBank/DDBJ databases">
        <title>Population genomic analysis revealed the cold adaptation of white poplar.</title>
        <authorList>
            <person name="Liu Y.-J."/>
        </authorList>
    </citation>
    <scope>NUCLEOTIDE SEQUENCE [LARGE SCALE GENOMIC DNA]</scope>
    <source>
        <strain evidence="2">PAL-ZL1</strain>
    </source>
</reference>
<dbReference type="AlphaFoldDB" id="A0A4U5N8P9"/>
<keyword evidence="1" id="KW-1133">Transmembrane helix</keyword>
<gene>
    <name evidence="2" type="ORF">D5086_0000274260</name>
</gene>
<dbReference type="EMBL" id="RCHU01001072">
    <property type="protein sequence ID" value="TKR79367.1"/>
    <property type="molecule type" value="Genomic_DNA"/>
</dbReference>
<protein>
    <submittedName>
        <fullName evidence="2">Uncharacterized protein</fullName>
    </submittedName>
</protein>
<evidence type="ECO:0000313" key="2">
    <source>
        <dbReference type="EMBL" id="TKR79367.1"/>
    </source>
</evidence>
<evidence type="ECO:0000256" key="1">
    <source>
        <dbReference type="SAM" id="Phobius"/>
    </source>
</evidence>
<feature type="transmembrane region" description="Helical" evidence="1">
    <location>
        <begin position="106"/>
        <end position="125"/>
    </location>
</feature>
<feature type="transmembrane region" description="Helical" evidence="1">
    <location>
        <begin position="41"/>
        <end position="63"/>
    </location>
</feature>
<proteinExistence type="predicted"/>
<name>A0A4U5N8P9_POPAL</name>
<keyword evidence="1" id="KW-0812">Transmembrane</keyword>